<dbReference type="Proteomes" id="UP000054359">
    <property type="component" value="Unassembled WGS sequence"/>
</dbReference>
<name>A0A087U6F0_STEMI</name>
<proteinExistence type="predicted"/>
<organism evidence="1 2">
    <name type="scientific">Stegodyphus mimosarum</name>
    <name type="common">African social velvet spider</name>
    <dbReference type="NCBI Taxonomy" id="407821"/>
    <lineage>
        <taxon>Eukaryota</taxon>
        <taxon>Metazoa</taxon>
        <taxon>Ecdysozoa</taxon>
        <taxon>Arthropoda</taxon>
        <taxon>Chelicerata</taxon>
        <taxon>Arachnida</taxon>
        <taxon>Araneae</taxon>
        <taxon>Araneomorphae</taxon>
        <taxon>Entelegynae</taxon>
        <taxon>Eresoidea</taxon>
        <taxon>Eresidae</taxon>
        <taxon>Stegodyphus</taxon>
    </lineage>
</organism>
<dbReference type="AlphaFoldDB" id="A0A087U6F0"/>
<reference evidence="1 2" key="1">
    <citation type="submission" date="2013-11" db="EMBL/GenBank/DDBJ databases">
        <title>Genome sequencing of Stegodyphus mimosarum.</title>
        <authorList>
            <person name="Bechsgaard J."/>
        </authorList>
    </citation>
    <scope>NUCLEOTIDE SEQUENCE [LARGE SCALE GENOMIC DNA]</scope>
</reference>
<dbReference type="EMBL" id="KK118424">
    <property type="protein sequence ID" value="KFM72939.1"/>
    <property type="molecule type" value="Genomic_DNA"/>
</dbReference>
<evidence type="ECO:0000313" key="1">
    <source>
        <dbReference type="EMBL" id="KFM72939.1"/>
    </source>
</evidence>
<protein>
    <submittedName>
        <fullName evidence="1">Uncharacterized protein</fullName>
    </submittedName>
</protein>
<evidence type="ECO:0000313" key="2">
    <source>
        <dbReference type="Proteomes" id="UP000054359"/>
    </source>
</evidence>
<feature type="non-terminal residue" evidence="1">
    <location>
        <position position="38"/>
    </location>
</feature>
<keyword evidence="2" id="KW-1185">Reference proteome</keyword>
<gene>
    <name evidence="1" type="ORF">X975_16696</name>
</gene>
<accession>A0A087U6F0</accession>
<sequence>MKFSIVRKLQGSYVACLLNAVQAQSAYFMHLMMNLQKL</sequence>